<evidence type="ECO:0000256" key="1">
    <source>
        <dbReference type="SAM" id="Phobius"/>
    </source>
</evidence>
<gene>
    <name evidence="2" type="primary">PocGH01_00061000</name>
    <name evidence="2" type="ORF">POCGH01_00061000</name>
</gene>
<keyword evidence="1" id="KW-1133">Transmembrane helix</keyword>
<dbReference type="VEuPathDB" id="PlasmoDB:PocGH01_00061000"/>
<reference evidence="2 3" key="1">
    <citation type="submission" date="2016-06" db="EMBL/GenBank/DDBJ databases">
        <authorList>
            <consortium name="Pathogen Informatics"/>
        </authorList>
    </citation>
    <scope>NUCLEOTIDE SEQUENCE [LARGE SCALE GENOMIC DNA]</scope>
    <source>
        <strain evidence="2">PocGH01</strain>
    </source>
</reference>
<name>A0A1D3JGE7_PLAOA</name>
<organism evidence="2 3">
    <name type="scientific">Plasmodium ovale</name>
    <name type="common">malaria parasite P. ovale</name>
    <dbReference type="NCBI Taxonomy" id="36330"/>
    <lineage>
        <taxon>Eukaryota</taxon>
        <taxon>Sar</taxon>
        <taxon>Alveolata</taxon>
        <taxon>Apicomplexa</taxon>
        <taxon>Aconoidasida</taxon>
        <taxon>Haemosporida</taxon>
        <taxon>Plasmodiidae</taxon>
        <taxon>Plasmodium</taxon>
        <taxon>Plasmodium (Plasmodium)</taxon>
    </lineage>
</organism>
<dbReference type="Proteomes" id="UP000242942">
    <property type="component" value="Unassembled WGS sequence"/>
</dbReference>
<keyword evidence="3" id="KW-1185">Reference proteome</keyword>
<accession>A0A1D3JGE7</accession>
<dbReference type="EMBL" id="FLRI01000617">
    <property type="protein sequence ID" value="SBT85041.1"/>
    <property type="molecule type" value="Genomic_DNA"/>
</dbReference>
<dbReference type="VEuPathDB" id="PlasmoDB:POWCR01_000044700"/>
<sequence length="311" mass="36796">MSNIFMRISFCIYIFYKFSCPFQYNVASSHNEYKTKLDSYIDFFDPSYMPGCEDFANQHINVSKYNAPKVCTIALRFLTHLKEENIPSYQEDGCLYLYYWLHTEAVNSKTSIENTLDLYKKLYEIYNTDNDGDNKFDKYMNKINKDTCDKLEKLIGLYELFKKFERQYESKTSVVNCNSECVTLFASYVHECRTGYDNEFCKELKNFREGHNVFIQKVLRCNGEKYLLPPVENFDAIGMVIIPLTLILVTSFIFPLLYKFTPFGPWIRHKIGKKGNMWDNINEETHQLLDTDEIEKIKSKMRDYNIAYISS</sequence>
<keyword evidence="1" id="KW-0812">Transmembrane</keyword>
<protein>
    <submittedName>
        <fullName evidence="2">PIR protein</fullName>
    </submittedName>
</protein>
<dbReference type="OrthoDB" id="10304911at2759"/>
<proteinExistence type="predicted"/>
<evidence type="ECO:0000313" key="2">
    <source>
        <dbReference type="EMBL" id="SBT85041.1"/>
    </source>
</evidence>
<feature type="transmembrane region" description="Helical" evidence="1">
    <location>
        <begin position="236"/>
        <end position="258"/>
    </location>
</feature>
<dbReference type="Pfam" id="PF05795">
    <property type="entry name" value="Plasmodium_Vir"/>
    <property type="match status" value="2"/>
</dbReference>
<dbReference type="AlphaFoldDB" id="A0A1D3JGE7"/>
<evidence type="ECO:0000313" key="3">
    <source>
        <dbReference type="Proteomes" id="UP000242942"/>
    </source>
</evidence>
<keyword evidence="1" id="KW-0472">Membrane</keyword>
<dbReference type="InterPro" id="IPR008780">
    <property type="entry name" value="Plasmodium_Vir"/>
</dbReference>